<evidence type="ECO:0008006" key="3">
    <source>
        <dbReference type="Google" id="ProtNLM"/>
    </source>
</evidence>
<accession>I7ME51</accession>
<dbReference type="EMBL" id="GG662708">
    <property type="protein sequence ID" value="EAR94950.1"/>
    <property type="molecule type" value="Genomic_DNA"/>
</dbReference>
<dbReference type="KEGG" id="tet:TTHERM_00506930"/>
<reference evidence="2" key="1">
    <citation type="journal article" date="2006" name="PLoS Biol.">
        <title>Macronuclear genome sequence of the ciliate Tetrahymena thermophila, a model eukaryote.</title>
        <authorList>
            <person name="Eisen J.A."/>
            <person name="Coyne R.S."/>
            <person name="Wu M."/>
            <person name="Wu D."/>
            <person name="Thiagarajan M."/>
            <person name="Wortman J.R."/>
            <person name="Badger J.H."/>
            <person name="Ren Q."/>
            <person name="Amedeo P."/>
            <person name="Jones K.M."/>
            <person name="Tallon L.J."/>
            <person name="Delcher A.L."/>
            <person name="Salzberg S.L."/>
            <person name="Silva J.C."/>
            <person name="Haas B.J."/>
            <person name="Majoros W.H."/>
            <person name="Farzad M."/>
            <person name="Carlton J.M."/>
            <person name="Smith R.K. Jr."/>
            <person name="Garg J."/>
            <person name="Pearlman R.E."/>
            <person name="Karrer K.M."/>
            <person name="Sun L."/>
            <person name="Manning G."/>
            <person name="Elde N.C."/>
            <person name="Turkewitz A.P."/>
            <person name="Asai D.J."/>
            <person name="Wilkes D.E."/>
            <person name="Wang Y."/>
            <person name="Cai H."/>
            <person name="Collins K."/>
            <person name="Stewart B.A."/>
            <person name="Lee S.R."/>
            <person name="Wilamowska K."/>
            <person name="Weinberg Z."/>
            <person name="Ruzzo W.L."/>
            <person name="Wloga D."/>
            <person name="Gaertig J."/>
            <person name="Frankel J."/>
            <person name="Tsao C.-C."/>
            <person name="Gorovsky M.A."/>
            <person name="Keeling P.J."/>
            <person name="Waller R.F."/>
            <person name="Patron N.J."/>
            <person name="Cherry J.M."/>
            <person name="Stover N.A."/>
            <person name="Krieger C.J."/>
            <person name="del Toro C."/>
            <person name="Ryder H.F."/>
            <person name="Williamson S.C."/>
            <person name="Barbeau R.A."/>
            <person name="Hamilton E.P."/>
            <person name="Orias E."/>
        </authorList>
    </citation>
    <scope>NUCLEOTIDE SEQUENCE [LARGE SCALE GENOMIC DNA]</scope>
    <source>
        <strain evidence="2">SB210</strain>
    </source>
</reference>
<evidence type="ECO:0000313" key="2">
    <source>
        <dbReference type="Proteomes" id="UP000009168"/>
    </source>
</evidence>
<name>I7ME51_TETTS</name>
<dbReference type="OMA" id="MIANWPP"/>
<dbReference type="HOGENOM" id="CLU_611802_0_0_1"/>
<organism evidence="1 2">
    <name type="scientific">Tetrahymena thermophila (strain SB210)</name>
    <dbReference type="NCBI Taxonomy" id="312017"/>
    <lineage>
        <taxon>Eukaryota</taxon>
        <taxon>Sar</taxon>
        <taxon>Alveolata</taxon>
        <taxon>Ciliophora</taxon>
        <taxon>Intramacronucleata</taxon>
        <taxon>Oligohymenophorea</taxon>
        <taxon>Hymenostomatida</taxon>
        <taxon>Tetrahymenina</taxon>
        <taxon>Tetrahymenidae</taxon>
        <taxon>Tetrahymena</taxon>
    </lineage>
</organism>
<evidence type="ECO:0000313" key="1">
    <source>
        <dbReference type="EMBL" id="EAR94950.1"/>
    </source>
</evidence>
<dbReference type="InParanoid" id="I7ME51"/>
<proteinExistence type="predicted"/>
<protein>
    <recommendedName>
        <fullName evidence="3">Zinc carboxypeptidase family protein</fullName>
    </recommendedName>
</protein>
<dbReference type="GeneID" id="7844220"/>
<dbReference type="RefSeq" id="XP_001015195.1">
    <property type="nucleotide sequence ID" value="XM_001015195.1"/>
</dbReference>
<gene>
    <name evidence="1" type="ORF">TTHERM_00506930</name>
</gene>
<keyword evidence="2" id="KW-1185">Reference proteome</keyword>
<sequence length="473" mass="56197">MQEIEQKQDLIQCSQHFYKKATFLKLDLKKIDAQAVCQYCALSRYNENVRVLFIEEINSDDPYNMIANWPPVTNQNLIDQFAQICDEIYINYFESQTNLQQITEYFSKIKENLIQKIQQIEKKFLQIASEINIQDLMKVYNELIERDKLKEVIKKYSASQTEELKKIIQNAKEKTDVNSRVIEQLINQYEQQKKKIDLNQFDLFFEGIHNTLDNFFISQGKKLDTYKSFTDFIVSSRFNQKIQLLDGEFQQYITDLNSNYESYLQELPKNLEKGQKQKLIQQQMQIIESLTKILKQHIDTIKMPLNEKIKLKLKQKQVLSNQQDFKIEGYKVNQMNGYNFAFIDVPITQEHVGDSFTIKINNLQNWIGIGIVDKNQLLQKIYKFTGLFSDKFCYTISQNGYAWSLLSENQNKKKISFFFKTNDIIKITIQYEHILFENLTINDSFLMDFQFEEGKQFCPGFCLFNQHDQIEFI</sequence>
<dbReference type="Proteomes" id="UP000009168">
    <property type="component" value="Unassembled WGS sequence"/>
</dbReference>
<dbReference type="AlphaFoldDB" id="I7ME51"/>